<organism evidence="1">
    <name type="scientific">Siphoviridae sp. ctuBK6</name>
    <dbReference type="NCBI Taxonomy" id="2827963"/>
    <lineage>
        <taxon>Viruses</taxon>
        <taxon>Duplodnaviria</taxon>
        <taxon>Heunggongvirae</taxon>
        <taxon>Uroviricota</taxon>
        <taxon>Caudoviricetes</taxon>
    </lineage>
</organism>
<protein>
    <submittedName>
        <fullName evidence="1">Uncharacterized protein</fullName>
    </submittedName>
</protein>
<accession>A0A8S5THZ9</accession>
<evidence type="ECO:0000313" key="1">
    <source>
        <dbReference type="EMBL" id="DAF62667.1"/>
    </source>
</evidence>
<proteinExistence type="predicted"/>
<name>A0A8S5THZ9_9CAUD</name>
<dbReference type="EMBL" id="BK032826">
    <property type="protein sequence ID" value="DAF62667.1"/>
    <property type="molecule type" value="Genomic_DNA"/>
</dbReference>
<sequence length="138" mass="16338">MTKQTKELSLNQTNMIELAYMLNDVELGKLLDDQYKFVVGASKANIHIIEYTKSLYKRLRREAEAVIESISKDEIYDRTQKMFETHERLSQVNKDIVEGIRNDEEVKDYFTQHINKITPRVNERKGEFKEIVAFYKSL</sequence>
<reference evidence="1" key="1">
    <citation type="journal article" date="2021" name="Proc. Natl. Acad. Sci. U.S.A.">
        <title>A Catalog of Tens of Thousands of Viruses from Human Metagenomes Reveals Hidden Associations with Chronic Diseases.</title>
        <authorList>
            <person name="Tisza M.J."/>
            <person name="Buck C.B."/>
        </authorList>
    </citation>
    <scope>NUCLEOTIDE SEQUENCE</scope>
    <source>
        <strain evidence="1">CtuBK6</strain>
    </source>
</reference>